<protein>
    <recommendedName>
        <fullName evidence="5">Bacteriophage tail tape measure C-terminal domain-containing protein</fullName>
    </recommendedName>
</protein>
<keyword evidence="1" id="KW-0175">Coiled coil</keyword>
<dbReference type="HOGENOM" id="CLU_368352_0_0_5"/>
<proteinExistence type="predicted"/>
<evidence type="ECO:0008006" key="5">
    <source>
        <dbReference type="Google" id="ProtNLM"/>
    </source>
</evidence>
<reference evidence="3 4" key="1">
    <citation type="submission" date="2013-07" db="EMBL/GenBank/DDBJ databases">
        <title>Completed genome of Sphingomonas sanxanigenens NX02.</title>
        <authorList>
            <person name="Ma T."/>
            <person name="Huang H."/>
            <person name="Wu M."/>
            <person name="Li X."/>
            <person name="Li G."/>
        </authorList>
    </citation>
    <scope>NUCLEOTIDE SEQUENCE [LARGE SCALE GENOMIC DNA]</scope>
    <source>
        <strain evidence="3 4">NX02</strain>
    </source>
</reference>
<dbReference type="STRING" id="1123269.NX02_19395"/>
<feature type="region of interest" description="Disordered" evidence="2">
    <location>
        <begin position="306"/>
        <end position="329"/>
    </location>
</feature>
<accession>W0ACD2</accession>
<dbReference type="AlphaFoldDB" id="W0ACD2"/>
<organism evidence="3 4">
    <name type="scientific">Sphingomonas sanxanigenens DSM 19645 = NX02</name>
    <dbReference type="NCBI Taxonomy" id="1123269"/>
    <lineage>
        <taxon>Bacteria</taxon>
        <taxon>Pseudomonadati</taxon>
        <taxon>Pseudomonadota</taxon>
        <taxon>Alphaproteobacteria</taxon>
        <taxon>Sphingomonadales</taxon>
        <taxon>Sphingomonadaceae</taxon>
        <taxon>Sphingomonas</taxon>
    </lineage>
</organism>
<dbReference type="PATRIC" id="fig|1123269.5.peg.3795"/>
<evidence type="ECO:0000313" key="4">
    <source>
        <dbReference type="Proteomes" id="UP000018851"/>
    </source>
</evidence>
<sequence>MATSGGLIGALRVTLGLDSANFEAGTKRARQEAAAASKDIQAKLAGISAGLKGLATGAVAAAFIGASQRALDYASSLGEVAAQLGVSTKELQEFRYAATQTGVEQDQMDKGLQKLTKTIGEAHAGTKAAAQVFRDLNVSIYDGQGNVVSAGVVIVRLADALSAIKDPATRAKREVELFSKVGQELEPLLKEGSGAIEEMAQRAQKLGLVLSDDLIGNADEAADKLSEMKQVLELRFAAIVAENTDGIMKLADAIGWATEKALVFFSTMKGVERIKRDEGFWRGFTSGPAEQAEAADPVRYVSMRTRAATQATERRRAAELRDPSKKGWAYRQARRDELEAGRLLEAARKDPDFQARLAASQAGPTAPSVGELPEVKDDKKKKGSSGPTDADRARNRAEELDALNDEYLGLQIQLANNADERARLEHIRLANGREAYNAEIDEKVKKKELSPLAAEELKLRNEQVDDLRAGVTNREYDEAMDRQSLAAKQASLQNENDILRSQASLADTAKERRAIELKLLENQYEMERVQLEAIKNSVSASDAEKALAQQRLDMLGQLKANDVERVTRDTAGPGESYLDELTKSAAEANEELEEIGVGGLKTLNDGLADAIIGAGSVTKAFKNMSNQIIGELARIAVQQAIIKPLAQALFGSGESSGGGGGIFGSLLSAGSSLAGLFGGAPTANQTGIVFQGYKPGYGPGTFGGGPNPDGSISLTSLPRFAKGGAGVISGLSGIDRNILSLNGSPIARVGKGELLSVAPANDGGGRIAQVVPSPYFDVIVDRRATSVAAPIGLRAATAGSQGAQIAAARKQSRVLP</sequence>
<dbReference type="RefSeq" id="WP_025293706.1">
    <property type="nucleotide sequence ID" value="NZ_CP006644.1"/>
</dbReference>
<evidence type="ECO:0000313" key="3">
    <source>
        <dbReference type="EMBL" id="AHE55539.1"/>
    </source>
</evidence>
<feature type="coiled-coil region" evidence="1">
    <location>
        <begin position="482"/>
        <end position="537"/>
    </location>
</feature>
<dbReference type="KEGG" id="ssan:NX02_19395"/>
<evidence type="ECO:0000256" key="1">
    <source>
        <dbReference type="SAM" id="Coils"/>
    </source>
</evidence>
<keyword evidence="4" id="KW-1185">Reference proteome</keyword>
<dbReference type="eggNOG" id="COG5283">
    <property type="taxonomic scope" value="Bacteria"/>
</dbReference>
<feature type="region of interest" description="Disordered" evidence="2">
    <location>
        <begin position="357"/>
        <end position="394"/>
    </location>
</feature>
<name>W0ACD2_9SPHN</name>
<dbReference type="OrthoDB" id="8477313at2"/>
<dbReference type="EMBL" id="CP006644">
    <property type="protein sequence ID" value="AHE55539.1"/>
    <property type="molecule type" value="Genomic_DNA"/>
</dbReference>
<evidence type="ECO:0000256" key="2">
    <source>
        <dbReference type="SAM" id="MobiDB-lite"/>
    </source>
</evidence>
<feature type="compositionally biased region" description="Basic and acidic residues" evidence="2">
    <location>
        <begin position="312"/>
        <end position="325"/>
    </location>
</feature>
<dbReference type="Proteomes" id="UP000018851">
    <property type="component" value="Chromosome"/>
</dbReference>
<gene>
    <name evidence="3" type="ORF">NX02_19395</name>
</gene>